<gene>
    <name evidence="1" type="ORF">MANES_05G041200</name>
</gene>
<evidence type="ECO:0000313" key="1">
    <source>
        <dbReference type="EMBL" id="OAY49252.1"/>
    </source>
</evidence>
<sequence>MYKDYVIFTGPSTHHNNYSLKIYSELTINKLKGCVNDTNVNAERKECLLPHATLLLRLLDSLEWQEMNPQYFRQHQGKFRIQEEASPYPFYQLQLGIVVGVPSSL</sequence>
<dbReference type="EMBL" id="CM004391">
    <property type="protein sequence ID" value="OAY49252.1"/>
    <property type="molecule type" value="Genomic_DNA"/>
</dbReference>
<proteinExistence type="predicted"/>
<accession>A0A2C9VT62</accession>
<name>A0A2C9VT62_MANES</name>
<reference evidence="1" key="1">
    <citation type="submission" date="2016-02" db="EMBL/GenBank/DDBJ databases">
        <title>WGS assembly of Manihot esculenta.</title>
        <authorList>
            <person name="Bredeson J.V."/>
            <person name="Prochnik S.E."/>
            <person name="Lyons J.B."/>
            <person name="Schmutz J."/>
            <person name="Grimwood J."/>
            <person name="Vrebalov J."/>
            <person name="Bart R.S."/>
            <person name="Amuge T."/>
            <person name="Ferguson M.E."/>
            <person name="Green R."/>
            <person name="Putnam N."/>
            <person name="Stites J."/>
            <person name="Rounsley S."/>
            <person name="Rokhsar D.S."/>
        </authorList>
    </citation>
    <scope>NUCLEOTIDE SEQUENCE [LARGE SCALE GENOMIC DNA]</scope>
    <source>
        <tissue evidence="1">Leaf</tissue>
    </source>
</reference>
<dbReference type="AlphaFoldDB" id="A0A2C9VT62"/>
<protein>
    <submittedName>
        <fullName evidence="1">Uncharacterized protein</fullName>
    </submittedName>
</protein>
<organism evidence="1">
    <name type="scientific">Manihot esculenta</name>
    <name type="common">Cassava</name>
    <name type="synonym">Jatropha manihot</name>
    <dbReference type="NCBI Taxonomy" id="3983"/>
    <lineage>
        <taxon>Eukaryota</taxon>
        <taxon>Viridiplantae</taxon>
        <taxon>Streptophyta</taxon>
        <taxon>Embryophyta</taxon>
        <taxon>Tracheophyta</taxon>
        <taxon>Spermatophyta</taxon>
        <taxon>Magnoliopsida</taxon>
        <taxon>eudicotyledons</taxon>
        <taxon>Gunneridae</taxon>
        <taxon>Pentapetalae</taxon>
        <taxon>rosids</taxon>
        <taxon>fabids</taxon>
        <taxon>Malpighiales</taxon>
        <taxon>Euphorbiaceae</taxon>
        <taxon>Crotonoideae</taxon>
        <taxon>Manihoteae</taxon>
        <taxon>Manihot</taxon>
    </lineage>
</organism>